<comment type="caution">
    <text evidence="2">The sequence shown here is derived from an EMBL/GenBank/DDBJ whole genome shotgun (WGS) entry which is preliminary data.</text>
</comment>
<evidence type="ECO:0000256" key="1">
    <source>
        <dbReference type="SAM" id="MobiDB-lite"/>
    </source>
</evidence>
<protein>
    <recommendedName>
        <fullName evidence="4">BTB domain-containing protein</fullName>
    </recommendedName>
</protein>
<feature type="compositionally biased region" description="Polar residues" evidence="1">
    <location>
        <begin position="441"/>
        <end position="458"/>
    </location>
</feature>
<feature type="compositionally biased region" description="Low complexity" evidence="1">
    <location>
        <begin position="340"/>
        <end position="350"/>
    </location>
</feature>
<evidence type="ECO:0000313" key="3">
    <source>
        <dbReference type="Proteomes" id="UP000236664"/>
    </source>
</evidence>
<evidence type="ECO:0000313" key="2">
    <source>
        <dbReference type="EMBL" id="PNP74814.1"/>
    </source>
</evidence>
<feature type="region of interest" description="Disordered" evidence="1">
    <location>
        <begin position="395"/>
        <end position="491"/>
    </location>
</feature>
<proteinExistence type="predicted"/>
<sequence>MDTSMSAGWPGSERYLVAIEVQGQKVFHVELTKLQKYPQLYGQINSQAVPSYLYSHIYNGMTYPYYHNGPSYYINLYKLPQDAGHMLWEYLSFGAFTRLQGNPSEKPQEVYFKSIFHLHNLANQFDMKDLKSDSAKEIFRKAQNMGLMELINLLEELNYQSDLFPNLSLYLEKRLVGSALDYCQGGSQRAFAELQAQPSLSVAQMLFKALIEISEAGCKLGEQNSMLGEVYRRKVAETTAASEILGWEEPKVPDTMWMTPKSEITGVRQSVGSRFFGAAAKQATRREKSDSPEPPFERAAAPEPTFDIPSEAASVIFATLPPSLASLVRSNEPVLRPPSRDTSTTSSHRSIPYTRRVTRPEIQVERITKAVGHPELKIHRQRMPHAASQGNLLQMKHPASSERPAPGPSTTSGEPLSETATGNDDDTEDEASEACDAPVTPNGSEGNVPENTMTSFGTSWRSSRSSSDTLEGNPVQVEGPMDWDAEYDYDS</sequence>
<feature type="region of interest" description="Disordered" evidence="1">
    <location>
        <begin position="279"/>
        <end position="303"/>
    </location>
</feature>
<dbReference type="AlphaFoldDB" id="A0A2K0VXR1"/>
<dbReference type="Proteomes" id="UP000236664">
    <property type="component" value="Unassembled WGS sequence"/>
</dbReference>
<feature type="region of interest" description="Disordered" evidence="1">
    <location>
        <begin position="331"/>
        <end position="360"/>
    </location>
</feature>
<keyword evidence="3" id="KW-1185">Reference proteome</keyword>
<feature type="compositionally biased region" description="Acidic residues" evidence="1">
    <location>
        <begin position="423"/>
        <end position="433"/>
    </location>
</feature>
<dbReference type="OrthoDB" id="5005999at2759"/>
<organism evidence="2 3">
    <name type="scientific">Gibberella nygamai</name>
    <name type="common">Bean root rot disease fungus</name>
    <name type="synonym">Fusarium nygamai</name>
    <dbReference type="NCBI Taxonomy" id="42673"/>
    <lineage>
        <taxon>Eukaryota</taxon>
        <taxon>Fungi</taxon>
        <taxon>Dikarya</taxon>
        <taxon>Ascomycota</taxon>
        <taxon>Pezizomycotina</taxon>
        <taxon>Sordariomycetes</taxon>
        <taxon>Hypocreomycetidae</taxon>
        <taxon>Hypocreales</taxon>
        <taxon>Nectriaceae</taxon>
        <taxon>Fusarium</taxon>
        <taxon>Fusarium fujikuroi species complex</taxon>
    </lineage>
</organism>
<reference evidence="2 3" key="1">
    <citation type="submission" date="2017-06" db="EMBL/GenBank/DDBJ databases">
        <title>Genome of Fusarium nygamai isolate CS10214.</title>
        <authorList>
            <person name="Gardiner D.M."/>
            <person name="Obanor F."/>
            <person name="Kazan K."/>
        </authorList>
    </citation>
    <scope>NUCLEOTIDE SEQUENCE [LARGE SCALE GENOMIC DNA]</scope>
    <source>
        <strain evidence="2 3">CS10214</strain>
    </source>
</reference>
<dbReference type="EMBL" id="MTQA01000197">
    <property type="protein sequence ID" value="PNP74814.1"/>
    <property type="molecule type" value="Genomic_DNA"/>
</dbReference>
<gene>
    <name evidence="2" type="ORF">FNYG_11951</name>
</gene>
<feature type="compositionally biased region" description="Polar residues" evidence="1">
    <location>
        <begin position="408"/>
        <end position="422"/>
    </location>
</feature>
<evidence type="ECO:0008006" key="4">
    <source>
        <dbReference type="Google" id="ProtNLM"/>
    </source>
</evidence>
<name>A0A2K0VXR1_GIBNY</name>
<accession>A0A2K0VXR1</accession>
<feature type="compositionally biased region" description="Acidic residues" evidence="1">
    <location>
        <begin position="481"/>
        <end position="491"/>
    </location>
</feature>